<dbReference type="InterPro" id="IPR018247">
    <property type="entry name" value="EF_Hand_1_Ca_BS"/>
</dbReference>
<feature type="domain" description="EF-hand" evidence="4">
    <location>
        <begin position="49"/>
        <end position="84"/>
    </location>
</feature>
<protein>
    <recommendedName>
        <fullName evidence="4">EF-hand domain-containing protein</fullName>
    </recommendedName>
</protein>
<dbReference type="PANTHER" id="PTHR11639:SF77">
    <property type="entry name" value="PROTEIN S100-A12"/>
    <property type="match status" value="1"/>
</dbReference>
<reference evidence="5" key="1">
    <citation type="submission" date="2025-08" db="UniProtKB">
        <authorList>
            <consortium name="Ensembl"/>
        </authorList>
    </citation>
    <scope>IDENTIFICATION</scope>
</reference>
<dbReference type="GO" id="GO:0005737">
    <property type="term" value="C:cytoplasm"/>
    <property type="evidence" value="ECO:0007669"/>
    <property type="project" value="TreeGrafter"/>
</dbReference>
<dbReference type="Pfam" id="PF01023">
    <property type="entry name" value="S_100"/>
    <property type="match status" value="1"/>
</dbReference>
<evidence type="ECO:0000256" key="3">
    <source>
        <dbReference type="ARBA" id="ARBA00022837"/>
    </source>
</evidence>
<reference evidence="5" key="2">
    <citation type="submission" date="2025-09" db="UniProtKB">
        <authorList>
            <consortium name="Ensembl"/>
        </authorList>
    </citation>
    <scope>IDENTIFICATION</scope>
</reference>
<dbReference type="PANTHER" id="PTHR11639">
    <property type="entry name" value="S100 CALCIUM-BINDING PROTEIN"/>
    <property type="match status" value="1"/>
</dbReference>
<dbReference type="GO" id="GO:0043542">
    <property type="term" value="P:endothelial cell migration"/>
    <property type="evidence" value="ECO:0007669"/>
    <property type="project" value="TreeGrafter"/>
</dbReference>
<accession>A0A8D0GFS9</accession>
<dbReference type="GeneTree" id="ENSGT00940000162189"/>
<dbReference type="PROSITE" id="PS50222">
    <property type="entry name" value="EF_HAND_2"/>
    <property type="match status" value="1"/>
</dbReference>
<dbReference type="AlphaFoldDB" id="A0A8D0GFS9"/>
<evidence type="ECO:0000313" key="5">
    <source>
        <dbReference type="Ensembl" id="ENSSPUP00000006259.1"/>
    </source>
</evidence>
<organism evidence="5 6">
    <name type="scientific">Sphenodon punctatus</name>
    <name type="common">Tuatara</name>
    <name type="synonym">Hatteria punctata</name>
    <dbReference type="NCBI Taxonomy" id="8508"/>
    <lineage>
        <taxon>Eukaryota</taxon>
        <taxon>Metazoa</taxon>
        <taxon>Chordata</taxon>
        <taxon>Craniata</taxon>
        <taxon>Vertebrata</taxon>
        <taxon>Euteleostomi</taxon>
        <taxon>Lepidosauria</taxon>
        <taxon>Sphenodontia</taxon>
        <taxon>Sphenodontidae</taxon>
        <taxon>Sphenodon</taxon>
    </lineage>
</organism>
<evidence type="ECO:0000256" key="1">
    <source>
        <dbReference type="ARBA" id="ARBA00022723"/>
    </source>
</evidence>
<dbReference type="Pfam" id="PF00036">
    <property type="entry name" value="EF-hand_1"/>
    <property type="match status" value="1"/>
</dbReference>
<dbReference type="Ensembl" id="ENSSPUT00000006663.1">
    <property type="protein sequence ID" value="ENSSPUP00000006259.1"/>
    <property type="gene ID" value="ENSSPUG00000004820.1"/>
</dbReference>
<dbReference type="OMA" id="FHENIHK"/>
<keyword evidence="3" id="KW-0106">Calcium</keyword>
<dbReference type="InterPro" id="IPR013787">
    <property type="entry name" value="S100_Ca-bd_sub"/>
</dbReference>
<dbReference type="InterPro" id="IPR011992">
    <property type="entry name" value="EF-hand-dom_pair"/>
</dbReference>
<name>A0A8D0GFS9_SPHPU</name>
<keyword evidence="1" id="KW-0479">Metal-binding</keyword>
<dbReference type="GO" id="GO:0070062">
    <property type="term" value="C:extracellular exosome"/>
    <property type="evidence" value="ECO:0007669"/>
    <property type="project" value="TreeGrafter"/>
</dbReference>
<dbReference type="SMART" id="SM01394">
    <property type="entry name" value="S_100"/>
    <property type="match status" value="1"/>
</dbReference>
<keyword evidence="2" id="KW-0677">Repeat</keyword>
<dbReference type="PROSITE" id="PS00018">
    <property type="entry name" value="EF_HAND_1"/>
    <property type="match status" value="1"/>
</dbReference>
<dbReference type="SMART" id="SM00054">
    <property type="entry name" value="EFh"/>
    <property type="match status" value="1"/>
</dbReference>
<dbReference type="Proteomes" id="UP000694392">
    <property type="component" value="Unplaced"/>
</dbReference>
<evidence type="ECO:0000313" key="6">
    <source>
        <dbReference type="Proteomes" id="UP000694392"/>
    </source>
</evidence>
<sequence length="105" mass="12069">MSLMEKACEGIIDTYHWYSARKANFDTLTKGELKQFLEKEFINLLASARSKSIIDTIFEELDKNKDNQVDFEEFMSFATRMLIAAHEKIHKDGDDGHGHGHGHSH</sequence>
<dbReference type="Gene3D" id="1.10.238.10">
    <property type="entry name" value="EF-hand"/>
    <property type="match status" value="1"/>
</dbReference>
<evidence type="ECO:0000259" key="4">
    <source>
        <dbReference type="PROSITE" id="PS50222"/>
    </source>
</evidence>
<proteinExistence type="predicted"/>
<evidence type="ECO:0000256" key="2">
    <source>
        <dbReference type="ARBA" id="ARBA00022737"/>
    </source>
</evidence>
<dbReference type="SUPFAM" id="SSF47473">
    <property type="entry name" value="EF-hand"/>
    <property type="match status" value="1"/>
</dbReference>
<keyword evidence="6" id="KW-1185">Reference proteome</keyword>
<dbReference type="GO" id="GO:0048306">
    <property type="term" value="F:calcium-dependent protein binding"/>
    <property type="evidence" value="ECO:0007669"/>
    <property type="project" value="TreeGrafter"/>
</dbReference>
<dbReference type="InterPro" id="IPR002048">
    <property type="entry name" value="EF_hand_dom"/>
</dbReference>
<dbReference type="GO" id="GO:0005509">
    <property type="term" value="F:calcium ion binding"/>
    <property type="evidence" value="ECO:0007669"/>
    <property type="project" value="InterPro"/>
</dbReference>